<organism evidence="7 8">
    <name type="scientific">Cellulosilyticum lentocellum (strain ATCC 49066 / DSM 5427 / NCIMB 11756 / RHM5)</name>
    <name type="common">Clostridium lentocellum</name>
    <dbReference type="NCBI Taxonomy" id="642492"/>
    <lineage>
        <taxon>Bacteria</taxon>
        <taxon>Bacillati</taxon>
        <taxon>Bacillota</taxon>
        <taxon>Clostridia</taxon>
        <taxon>Lachnospirales</taxon>
        <taxon>Cellulosilyticaceae</taxon>
        <taxon>Cellulosilyticum</taxon>
    </lineage>
</organism>
<dbReference type="InterPro" id="IPR015422">
    <property type="entry name" value="PyrdxlP-dep_Trfase_small"/>
</dbReference>
<dbReference type="InterPro" id="IPR015421">
    <property type="entry name" value="PyrdxlP-dep_Trfase_major"/>
</dbReference>
<name>F2JJJ5_CELLD</name>
<keyword evidence="3" id="KW-0805">Transcription regulation</keyword>
<protein>
    <submittedName>
        <fullName evidence="7">Transcriptional regulator, GntR family with aminotransferase domain</fullName>
        <ecNumber evidence="7">2.6.1.1</ecNumber>
    </submittedName>
</protein>
<evidence type="ECO:0000256" key="5">
    <source>
        <dbReference type="ARBA" id="ARBA00023163"/>
    </source>
</evidence>
<dbReference type="CDD" id="cd07377">
    <property type="entry name" value="WHTH_GntR"/>
    <property type="match status" value="1"/>
</dbReference>
<evidence type="ECO:0000313" key="7">
    <source>
        <dbReference type="EMBL" id="ADZ85590.1"/>
    </source>
</evidence>
<evidence type="ECO:0000256" key="3">
    <source>
        <dbReference type="ARBA" id="ARBA00023015"/>
    </source>
</evidence>
<dbReference type="AlphaFoldDB" id="F2JJJ5"/>
<comment type="similarity">
    <text evidence="1">In the C-terminal section; belongs to the class-I pyridoxal-phosphate-dependent aminotransferase family.</text>
</comment>
<keyword evidence="7" id="KW-0808">Transferase</keyword>
<sequence>MNINIVPLQFDLNSTEPLYAQLFHYLKDLIIKGDLAFGDKLPAIRSFAKALEVNNITVINAYKQLEHTGYVTSKQGSGYYVSKRLTEEASVFTPKPLYQQELINFSSASPDPGIFPTETFKEYIVEVMDRDKGYAFGYQEVNGFMKLREVLAQFLKQTYDIETKAELIQMVSGAQQGLDIIAKSLLYSGDSVITENPTYNGAVDVFKSRGCRIVPVSLTPQGLDLIEFEKKVKICKPKLVYIMPNFQNPTTICYNKATLLALLKLAHTYDFYLLEEDSMWELTYGTRGSLSLKSLDAEDRVIYLKSFSKLLMPGLRIGFIIMPEALVEAFTRTKQTTDISSSGLMQRALELYFKNNKWEEHIHYMKRIYKDRYECMLSKLLELENDEVELYKPQGGVCFWLRLPKGMSAQHLYEKCHKKGLLIFPSPIFFPHLDPSKDRYIRLSFAACGITDIQKGTDILTECIRTYH</sequence>
<dbReference type="CDD" id="cd00609">
    <property type="entry name" value="AAT_like"/>
    <property type="match status" value="1"/>
</dbReference>
<accession>F2JJJ5</accession>
<keyword evidence="8" id="KW-1185">Reference proteome</keyword>
<dbReference type="Gene3D" id="3.40.640.10">
    <property type="entry name" value="Type I PLP-dependent aspartate aminotransferase-like (Major domain)"/>
    <property type="match status" value="1"/>
</dbReference>
<dbReference type="eggNOG" id="COG1167">
    <property type="taxonomic scope" value="Bacteria"/>
</dbReference>
<dbReference type="Pfam" id="PF00155">
    <property type="entry name" value="Aminotran_1_2"/>
    <property type="match status" value="1"/>
</dbReference>
<reference evidence="7 8" key="1">
    <citation type="journal article" date="2011" name="J. Bacteriol.">
        <title>Complete genome sequence of the cellulose-degrading bacterium Cellulosilyticum lentocellum.</title>
        <authorList>
            <consortium name="US DOE Joint Genome Institute"/>
            <person name="Miller D.A."/>
            <person name="Suen G."/>
            <person name="Bruce D."/>
            <person name="Copeland A."/>
            <person name="Cheng J.F."/>
            <person name="Detter C."/>
            <person name="Goodwin L.A."/>
            <person name="Han C.S."/>
            <person name="Hauser L.J."/>
            <person name="Land M.L."/>
            <person name="Lapidus A."/>
            <person name="Lucas S."/>
            <person name="Meincke L."/>
            <person name="Pitluck S."/>
            <person name="Tapia R."/>
            <person name="Teshima H."/>
            <person name="Woyke T."/>
            <person name="Fox B.G."/>
            <person name="Angert E.R."/>
            <person name="Currie C.R."/>
        </authorList>
    </citation>
    <scope>NUCLEOTIDE SEQUENCE [LARGE SCALE GENOMIC DNA]</scope>
    <source>
        <strain evidence="8">ATCC 49066 / DSM 5427 / NCIMB 11756 / RHM5</strain>
    </source>
</reference>
<dbReference type="SMART" id="SM00345">
    <property type="entry name" value="HTH_GNTR"/>
    <property type="match status" value="1"/>
</dbReference>
<keyword evidence="4" id="KW-0238">DNA-binding</keyword>
<proteinExistence type="inferred from homology"/>
<dbReference type="KEGG" id="cle:Clole_3911"/>
<dbReference type="PROSITE" id="PS50949">
    <property type="entry name" value="HTH_GNTR"/>
    <property type="match status" value="1"/>
</dbReference>
<keyword evidence="5" id="KW-0804">Transcription</keyword>
<keyword evidence="2" id="KW-0663">Pyridoxal phosphate</keyword>
<dbReference type="InterPro" id="IPR036388">
    <property type="entry name" value="WH-like_DNA-bd_sf"/>
</dbReference>
<dbReference type="Gene3D" id="3.90.1150.10">
    <property type="entry name" value="Aspartate Aminotransferase, domain 1"/>
    <property type="match status" value="1"/>
</dbReference>
<dbReference type="GO" id="GO:0030170">
    <property type="term" value="F:pyridoxal phosphate binding"/>
    <property type="evidence" value="ECO:0007669"/>
    <property type="project" value="InterPro"/>
</dbReference>
<feature type="domain" description="HTH gntR-type" evidence="6">
    <location>
        <begin position="16"/>
        <end position="84"/>
    </location>
</feature>
<dbReference type="InterPro" id="IPR000524">
    <property type="entry name" value="Tscrpt_reg_HTH_GntR"/>
</dbReference>
<dbReference type="Pfam" id="PF00392">
    <property type="entry name" value="GntR"/>
    <property type="match status" value="1"/>
</dbReference>
<dbReference type="PANTHER" id="PTHR46577:SF1">
    <property type="entry name" value="HTH-TYPE TRANSCRIPTIONAL REGULATORY PROTEIN GABR"/>
    <property type="match status" value="1"/>
</dbReference>
<keyword evidence="7" id="KW-0032">Aminotransferase</keyword>
<dbReference type="InterPro" id="IPR004839">
    <property type="entry name" value="Aminotransferase_I/II_large"/>
</dbReference>
<dbReference type="EMBL" id="CP002582">
    <property type="protein sequence ID" value="ADZ85590.1"/>
    <property type="molecule type" value="Genomic_DNA"/>
</dbReference>
<dbReference type="InterPro" id="IPR036390">
    <property type="entry name" value="WH_DNA-bd_sf"/>
</dbReference>
<evidence type="ECO:0000256" key="1">
    <source>
        <dbReference type="ARBA" id="ARBA00005384"/>
    </source>
</evidence>
<dbReference type="HOGENOM" id="CLU_017584_0_0_9"/>
<gene>
    <name evidence="7" type="ordered locus">Clole_3911</name>
</gene>
<dbReference type="PANTHER" id="PTHR46577">
    <property type="entry name" value="HTH-TYPE TRANSCRIPTIONAL REGULATORY PROTEIN GABR"/>
    <property type="match status" value="1"/>
</dbReference>
<dbReference type="SUPFAM" id="SSF53383">
    <property type="entry name" value="PLP-dependent transferases"/>
    <property type="match status" value="1"/>
</dbReference>
<dbReference type="SUPFAM" id="SSF46785">
    <property type="entry name" value="Winged helix' DNA-binding domain"/>
    <property type="match status" value="1"/>
</dbReference>
<evidence type="ECO:0000256" key="2">
    <source>
        <dbReference type="ARBA" id="ARBA00022898"/>
    </source>
</evidence>
<dbReference type="Proteomes" id="UP000008467">
    <property type="component" value="Chromosome"/>
</dbReference>
<dbReference type="EC" id="2.6.1.1" evidence="7"/>
<dbReference type="Gene3D" id="1.10.10.10">
    <property type="entry name" value="Winged helix-like DNA-binding domain superfamily/Winged helix DNA-binding domain"/>
    <property type="match status" value="1"/>
</dbReference>
<dbReference type="GO" id="GO:0004069">
    <property type="term" value="F:L-aspartate:2-oxoglutarate aminotransferase activity"/>
    <property type="evidence" value="ECO:0007669"/>
    <property type="project" value="UniProtKB-EC"/>
</dbReference>
<evidence type="ECO:0000259" key="6">
    <source>
        <dbReference type="PROSITE" id="PS50949"/>
    </source>
</evidence>
<dbReference type="InterPro" id="IPR051446">
    <property type="entry name" value="HTH_trans_reg/aminotransferase"/>
</dbReference>
<dbReference type="GO" id="GO:0003700">
    <property type="term" value="F:DNA-binding transcription factor activity"/>
    <property type="evidence" value="ECO:0007669"/>
    <property type="project" value="InterPro"/>
</dbReference>
<evidence type="ECO:0000256" key="4">
    <source>
        <dbReference type="ARBA" id="ARBA00023125"/>
    </source>
</evidence>
<dbReference type="STRING" id="642492.Clole_3911"/>
<dbReference type="GO" id="GO:0003677">
    <property type="term" value="F:DNA binding"/>
    <property type="evidence" value="ECO:0007669"/>
    <property type="project" value="UniProtKB-KW"/>
</dbReference>
<dbReference type="RefSeq" id="WP_013658863.1">
    <property type="nucleotide sequence ID" value="NC_015275.1"/>
</dbReference>
<dbReference type="InterPro" id="IPR015424">
    <property type="entry name" value="PyrdxlP-dep_Trfase"/>
</dbReference>
<evidence type="ECO:0000313" key="8">
    <source>
        <dbReference type="Proteomes" id="UP000008467"/>
    </source>
</evidence>